<dbReference type="EMBL" id="GG663741">
    <property type="protein sequence ID" value="EEH56037.1"/>
    <property type="molecule type" value="Genomic_DNA"/>
</dbReference>
<evidence type="ECO:0000313" key="3">
    <source>
        <dbReference type="EMBL" id="EEH56037.1"/>
    </source>
</evidence>
<dbReference type="eggNOG" id="ENOG502QQTP">
    <property type="taxonomic scope" value="Eukaryota"/>
</dbReference>
<evidence type="ECO:0000256" key="2">
    <source>
        <dbReference type="SAM" id="Phobius"/>
    </source>
</evidence>
<gene>
    <name evidence="3" type="ORF">MICPUCDRAFT_59475</name>
</gene>
<proteinExistence type="predicted"/>
<dbReference type="GeneID" id="9685523"/>
<name>C1MVR4_MICPC</name>
<feature type="compositionally biased region" description="Basic and acidic residues" evidence="1">
    <location>
        <begin position="23"/>
        <end position="38"/>
    </location>
</feature>
<keyword evidence="2" id="KW-1133">Transmembrane helix</keyword>
<keyword evidence="4" id="KW-1185">Reference proteome</keyword>
<dbReference type="KEGG" id="mpp:MICPUCDRAFT_59475"/>
<accession>C1MVR4</accession>
<evidence type="ECO:0000313" key="4">
    <source>
        <dbReference type="Proteomes" id="UP000001876"/>
    </source>
</evidence>
<keyword evidence="2" id="KW-0812">Transmembrane</keyword>
<feature type="transmembrane region" description="Helical" evidence="2">
    <location>
        <begin position="60"/>
        <end position="79"/>
    </location>
</feature>
<protein>
    <submittedName>
        <fullName evidence="3">Uncharacterized protein</fullName>
    </submittedName>
</protein>
<feature type="region of interest" description="Disordered" evidence="1">
    <location>
        <begin position="1"/>
        <end position="44"/>
    </location>
</feature>
<keyword evidence="2" id="KW-0472">Membrane</keyword>
<evidence type="ECO:0000256" key="1">
    <source>
        <dbReference type="SAM" id="MobiDB-lite"/>
    </source>
</evidence>
<sequence>MDGPAPPEDATRPDPSPSPRMDIQPRREASPPPRDRAASGRGGGGIVGVVSRWKPLETPRFTSCVLLYLLGIFVAFYATPPVTITDAMQTKYFDMMEAADAIDLEPRTAAETALYHATMDVHRARNSQWFCWSSAPCRARVNKAKARQRAKLRDAEVYRKRRDAKVREAKRTLGLWSALGVDEAKALFRDCYERGKVFATRNTYYDTFWLIIGGRSDDSLAELLIRWGFTVLSNFTVGMASAVISFAWRLPALIRTFAAGTWSGLVFFGVATIRRVLSVQTFFTHPPLGFNI</sequence>
<dbReference type="OMA" id="LVIQWIF"/>
<feature type="transmembrane region" description="Helical" evidence="2">
    <location>
        <begin position="254"/>
        <end position="273"/>
    </location>
</feature>
<dbReference type="RefSeq" id="XP_003060085.1">
    <property type="nucleotide sequence ID" value="XM_003060039.1"/>
</dbReference>
<reference evidence="3 4" key="1">
    <citation type="journal article" date="2009" name="Science">
        <title>Green evolution and dynamic adaptations revealed by genomes of the marine picoeukaryotes Micromonas.</title>
        <authorList>
            <person name="Worden A.Z."/>
            <person name="Lee J.H."/>
            <person name="Mock T."/>
            <person name="Rouze P."/>
            <person name="Simmons M.P."/>
            <person name="Aerts A.L."/>
            <person name="Allen A.E."/>
            <person name="Cuvelier M.L."/>
            <person name="Derelle E."/>
            <person name="Everett M.V."/>
            <person name="Foulon E."/>
            <person name="Grimwood J."/>
            <person name="Gundlach H."/>
            <person name="Henrissat B."/>
            <person name="Napoli C."/>
            <person name="McDonald S.M."/>
            <person name="Parker M.S."/>
            <person name="Rombauts S."/>
            <person name="Salamov A."/>
            <person name="Von Dassow P."/>
            <person name="Badger J.H."/>
            <person name="Coutinho P.M."/>
            <person name="Demir E."/>
            <person name="Dubchak I."/>
            <person name="Gentemann C."/>
            <person name="Eikrem W."/>
            <person name="Gready J.E."/>
            <person name="John U."/>
            <person name="Lanier W."/>
            <person name="Lindquist E.A."/>
            <person name="Lucas S."/>
            <person name="Mayer K.F."/>
            <person name="Moreau H."/>
            <person name="Not F."/>
            <person name="Otillar R."/>
            <person name="Panaud O."/>
            <person name="Pangilinan J."/>
            <person name="Paulsen I."/>
            <person name="Piegu B."/>
            <person name="Poliakov A."/>
            <person name="Robbens S."/>
            <person name="Schmutz J."/>
            <person name="Toulza E."/>
            <person name="Wyss T."/>
            <person name="Zelensky A."/>
            <person name="Zhou K."/>
            <person name="Armbrust E.V."/>
            <person name="Bhattacharya D."/>
            <person name="Goodenough U.W."/>
            <person name="Van de Peer Y."/>
            <person name="Grigoriev I.V."/>
        </authorList>
    </citation>
    <scope>NUCLEOTIDE SEQUENCE [LARGE SCALE GENOMIC DNA]</scope>
    <source>
        <strain evidence="3 4">CCMP1545</strain>
    </source>
</reference>
<feature type="transmembrane region" description="Helical" evidence="2">
    <location>
        <begin position="224"/>
        <end position="248"/>
    </location>
</feature>
<dbReference type="Proteomes" id="UP000001876">
    <property type="component" value="Unassembled WGS sequence"/>
</dbReference>
<dbReference type="OrthoDB" id="202063at2759"/>
<organism evidence="4">
    <name type="scientific">Micromonas pusilla (strain CCMP1545)</name>
    <name type="common">Picoplanktonic green alga</name>
    <dbReference type="NCBI Taxonomy" id="564608"/>
    <lineage>
        <taxon>Eukaryota</taxon>
        <taxon>Viridiplantae</taxon>
        <taxon>Chlorophyta</taxon>
        <taxon>Mamiellophyceae</taxon>
        <taxon>Mamiellales</taxon>
        <taxon>Mamiellaceae</taxon>
        <taxon>Micromonas</taxon>
    </lineage>
</organism>
<dbReference type="AlphaFoldDB" id="C1MVR4"/>